<accession>A0AA47MJ63</accession>
<proteinExistence type="predicted"/>
<dbReference type="Pfam" id="PF18701">
    <property type="entry name" value="DUF5641"/>
    <property type="match status" value="1"/>
</dbReference>
<evidence type="ECO:0000313" key="3">
    <source>
        <dbReference type="Proteomes" id="UP001174136"/>
    </source>
</evidence>
<protein>
    <recommendedName>
        <fullName evidence="1">DUF5641 domain-containing protein</fullName>
    </recommendedName>
</protein>
<name>A0AA47MJ63_MERPO</name>
<dbReference type="AlphaFoldDB" id="A0AA47MJ63"/>
<comment type="caution">
    <text evidence="2">The sequence shown here is derived from an EMBL/GenBank/DDBJ whole genome shotgun (WGS) entry which is preliminary data.</text>
</comment>
<organism evidence="2 3">
    <name type="scientific">Merluccius polli</name>
    <name type="common">Benguela hake</name>
    <name type="synonym">Merluccius cadenati</name>
    <dbReference type="NCBI Taxonomy" id="89951"/>
    <lineage>
        <taxon>Eukaryota</taxon>
        <taxon>Metazoa</taxon>
        <taxon>Chordata</taxon>
        <taxon>Craniata</taxon>
        <taxon>Vertebrata</taxon>
        <taxon>Euteleostomi</taxon>
        <taxon>Actinopterygii</taxon>
        <taxon>Neopterygii</taxon>
        <taxon>Teleostei</taxon>
        <taxon>Neoteleostei</taxon>
        <taxon>Acanthomorphata</taxon>
        <taxon>Zeiogadaria</taxon>
        <taxon>Gadariae</taxon>
        <taxon>Gadiformes</taxon>
        <taxon>Gadoidei</taxon>
        <taxon>Merlucciidae</taxon>
        <taxon>Merluccius</taxon>
    </lineage>
</organism>
<reference evidence="2" key="1">
    <citation type="journal article" date="2023" name="Front. Mar. Sci.">
        <title>A new Merluccius polli reference genome to investigate the effects of global change in West African waters.</title>
        <authorList>
            <person name="Mateo J.L."/>
            <person name="Blanco-Fernandez C."/>
            <person name="Garcia-Vazquez E."/>
            <person name="Machado-Schiaffino G."/>
        </authorList>
    </citation>
    <scope>NUCLEOTIDE SEQUENCE</scope>
    <source>
        <strain evidence="2">C29</strain>
        <tissue evidence="2">Fin</tissue>
    </source>
</reference>
<sequence>MNSKPLGYVSSNISDADPITPNILLMGRRDASLPQVLFADSELLTHRKWRHSQILADRFWVSFIKDYLPSLQSRPKWKMDGPSISPSAVVMVIDPQLPRSSWSIGTVTKVQSVVSSLFLPFPMILLYEWDLSGQICCHIWGRLFKIPIGYSPATQTLLPLLLGDTPTSGSFLHLRISNQPHCVSLY</sequence>
<dbReference type="PANTHER" id="PTHR47331">
    <property type="entry name" value="PHD-TYPE DOMAIN-CONTAINING PROTEIN"/>
    <property type="match status" value="1"/>
</dbReference>
<evidence type="ECO:0000259" key="1">
    <source>
        <dbReference type="Pfam" id="PF18701"/>
    </source>
</evidence>
<dbReference type="InterPro" id="IPR040676">
    <property type="entry name" value="DUF5641"/>
</dbReference>
<dbReference type="EMBL" id="JAOPHQ010003984">
    <property type="protein sequence ID" value="KAK0141084.1"/>
    <property type="molecule type" value="Genomic_DNA"/>
</dbReference>
<evidence type="ECO:0000313" key="2">
    <source>
        <dbReference type="EMBL" id="KAK0141084.1"/>
    </source>
</evidence>
<feature type="domain" description="DUF5641" evidence="1">
    <location>
        <begin position="48"/>
        <end position="111"/>
    </location>
</feature>
<keyword evidence="3" id="KW-1185">Reference proteome</keyword>
<gene>
    <name evidence="2" type="ORF">N1851_021886</name>
</gene>
<dbReference type="Proteomes" id="UP001174136">
    <property type="component" value="Unassembled WGS sequence"/>
</dbReference>